<dbReference type="SUPFAM" id="SSF81901">
    <property type="entry name" value="HCP-like"/>
    <property type="match status" value="2"/>
</dbReference>
<evidence type="ECO:0000313" key="1">
    <source>
        <dbReference type="EMBL" id="TYC55018.1"/>
    </source>
</evidence>
<dbReference type="SMART" id="SM00671">
    <property type="entry name" value="SEL1"/>
    <property type="match status" value="5"/>
</dbReference>
<dbReference type="Gene3D" id="1.25.40.10">
    <property type="entry name" value="Tetratricopeptide repeat domain"/>
    <property type="match status" value="1"/>
</dbReference>
<accession>A0A6C2CLW3</accession>
<comment type="caution">
    <text evidence="1">The sequence shown here is derived from an EMBL/GenBank/DDBJ whole genome shotgun (WGS) entry which is preliminary data.</text>
</comment>
<dbReference type="InterPro" id="IPR011990">
    <property type="entry name" value="TPR-like_helical_dom_sf"/>
</dbReference>
<dbReference type="InterPro" id="IPR006597">
    <property type="entry name" value="Sel1-like"/>
</dbReference>
<dbReference type="RefSeq" id="WP_148580151.1">
    <property type="nucleotide sequence ID" value="NZ_SDKK01000015.1"/>
</dbReference>
<dbReference type="Proteomes" id="UP000389128">
    <property type="component" value="Unassembled WGS sequence"/>
</dbReference>
<dbReference type="PANTHER" id="PTHR11102">
    <property type="entry name" value="SEL-1-LIKE PROTEIN"/>
    <property type="match status" value="1"/>
</dbReference>
<keyword evidence="2" id="KW-1185">Reference proteome</keyword>
<gene>
    <name evidence="1" type="ORF">ETQ85_16340</name>
</gene>
<reference evidence="1 2" key="1">
    <citation type="submission" date="2019-01" db="EMBL/GenBank/DDBJ databases">
        <title>Zoogloea oleivorans genome sequencing and assembly.</title>
        <authorList>
            <person name="Tancsics A."/>
            <person name="Farkas M."/>
            <person name="Kriszt B."/>
            <person name="Maroti G."/>
            <person name="Horvath B."/>
        </authorList>
    </citation>
    <scope>NUCLEOTIDE SEQUENCE [LARGE SCALE GENOMIC DNA]</scope>
    <source>
        <strain evidence="1 2">Buc</strain>
    </source>
</reference>
<dbReference type="Pfam" id="PF08238">
    <property type="entry name" value="Sel1"/>
    <property type="match status" value="5"/>
</dbReference>
<dbReference type="PANTHER" id="PTHR11102:SF160">
    <property type="entry name" value="ERAD-ASSOCIATED E3 UBIQUITIN-PROTEIN LIGASE COMPONENT HRD3"/>
    <property type="match status" value="1"/>
</dbReference>
<name>A0A6C2CLW3_9RHOO</name>
<protein>
    <submittedName>
        <fullName evidence="1">Sel1 repeat family protein</fullName>
    </submittedName>
</protein>
<dbReference type="EMBL" id="SDKK01000015">
    <property type="protein sequence ID" value="TYC55018.1"/>
    <property type="molecule type" value="Genomic_DNA"/>
</dbReference>
<organism evidence="1 2">
    <name type="scientific">Zoogloea oleivorans</name>
    <dbReference type="NCBI Taxonomy" id="1552750"/>
    <lineage>
        <taxon>Bacteria</taxon>
        <taxon>Pseudomonadati</taxon>
        <taxon>Pseudomonadota</taxon>
        <taxon>Betaproteobacteria</taxon>
        <taxon>Rhodocyclales</taxon>
        <taxon>Zoogloeaceae</taxon>
        <taxon>Zoogloea</taxon>
    </lineage>
</organism>
<dbReference type="OrthoDB" id="8589804at2"/>
<proteinExistence type="predicted"/>
<dbReference type="AlphaFoldDB" id="A0A6C2CLW3"/>
<sequence length="255" mass="26767">MPSIFQGKDPARLGAALLAATLALAGIAWASRSAPTDKLPDEPLQLLVLASAGHQDKALARLKALAEGGSPVARRALGQALVARGTQVQEGLDWLRQAADGGDVEADFQLGKFYQSGSPGAPSDAAQALRHFTAAAHAGHVGAAYYLGIAWRNGYGMRADAGEAARWFQVSAAGGVPAAQFMLANAYREGDGVARNDAEAVRLYAEAAEREHPEAVQTLAMAYTNGELGLPKDPEQARHYLMETAHALKHPALKP</sequence>
<evidence type="ECO:0000313" key="2">
    <source>
        <dbReference type="Proteomes" id="UP000389128"/>
    </source>
</evidence>
<dbReference type="InterPro" id="IPR050767">
    <property type="entry name" value="Sel1_AlgK"/>
</dbReference>